<gene>
    <name evidence="3" type="ORF">E6K74_11515</name>
    <name evidence="4" type="ORF">E6K77_00630</name>
</gene>
<evidence type="ECO:0000259" key="2">
    <source>
        <dbReference type="Pfam" id="PF00472"/>
    </source>
</evidence>
<dbReference type="Proteomes" id="UP000319829">
    <property type="component" value="Unassembled WGS sequence"/>
</dbReference>
<dbReference type="EMBL" id="VBOU01000094">
    <property type="protein sequence ID" value="TMQ52764.1"/>
    <property type="molecule type" value="Genomic_DNA"/>
</dbReference>
<evidence type="ECO:0000313" key="3">
    <source>
        <dbReference type="EMBL" id="TMQ52764.1"/>
    </source>
</evidence>
<evidence type="ECO:0000313" key="4">
    <source>
        <dbReference type="EMBL" id="TMQ66930.1"/>
    </source>
</evidence>
<dbReference type="Proteomes" id="UP000317366">
    <property type="component" value="Unassembled WGS sequence"/>
</dbReference>
<evidence type="ECO:0000313" key="6">
    <source>
        <dbReference type="Proteomes" id="UP000319829"/>
    </source>
</evidence>
<dbReference type="EMBL" id="VBOX01000004">
    <property type="protein sequence ID" value="TMQ66930.1"/>
    <property type="molecule type" value="Genomic_DNA"/>
</dbReference>
<proteinExistence type="predicted"/>
<feature type="region of interest" description="Disordered" evidence="1">
    <location>
        <begin position="100"/>
        <end position="123"/>
    </location>
</feature>
<feature type="domain" description="Prokaryotic-type class I peptide chain release factors" evidence="2">
    <location>
        <begin position="6"/>
        <end position="130"/>
    </location>
</feature>
<dbReference type="InterPro" id="IPR000352">
    <property type="entry name" value="Pep_chain_release_fac_I"/>
</dbReference>
<dbReference type="GO" id="GO:0072344">
    <property type="term" value="P:rescue of stalled ribosome"/>
    <property type="evidence" value="ECO:0007669"/>
    <property type="project" value="TreeGrafter"/>
</dbReference>
<dbReference type="GO" id="GO:0004045">
    <property type="term" value="F:peptidyl-tRNA hydrolase activity"/>
    <property type="evidence" value="ECO:0007669"/>
    <property type="project" value="UniProtKB-EC"/>
</dbReference>
<dbReference type="Pfam" id="PF00472">
    <property type="entry name" value="RF-1"/>
    <property type="match status" value="1"/>
</dbReference>
<reference evidence="5 6" key="1">
    <citation type="journal article" date="2019" name="Nat. Microbiol.">
        <title>Mediterranean grassland soil C-N compound turnover is dependent on rainfall and depth, and is mediated by genomically divergent microorganisms.</title>
        <authorList>
            <person name="Diamond S."/>
            <person name="Andeer P.F."/>
            <person name="Li Z."/>
            <person name="Crits-Christoph A."/>
            <person name="Burstein D."/>
            <person name="Anantharaman K."/>
            <person name="Lane K.R."/>
            <person name="Thomas B.C."/>
            <person name="Pan C."/>
            <person name="Northen T.R."/>
            <person name="Banfield J.F."/>
        </authorList>
    </citation>
    <scope>NUCLEOTIDE SEQUENCE [LARGE SCALE GENOMIC DNA]</scope>
    <source>
        <strain evidence="3">WS_4</strain>
        <strain evidence="4">WS_7</strain>
    </source>
</reference>
<dbReference type="PANTHER" id="PTHR47814:SF1">
    <property type="entry name" value="PEPTIDYL-TRNA HYDROLASE ARFB"/>
    <property type="match status" value="1"/>
</dbReference>
<name>A0A538SN21_UNCEI</name>
<sequence>MTRGGKIPLHEIEFRTSHSSGPGGQNVNKLETRVEARWNLGTSRAITPEERARLVAALGSRIGPRGILRVTSQRHRSQSRNKEAALERLQTLVAEALAPVKQRHATAPTRKSEESRIAAKKRRSRIKRLRALQGLGAADRME</sequence>
<dbReference type="NCBIfam" id="NF006718">
    <property type="entry name" value="PRK09256.1"/>
    <property type="match status" value="1"/>
</dbReference>
<comment type="caution">
    <text evidence="3">The sequence shown here is derived from an EMBL/GenBank/DDBJ whole genome shotgun (WGS) entry which is preliminary data.</text>
</comment>
<dbReference type="EC" id="3.1.1.29" evidence="3"/>
<dbReference type="Gene3D" id="3.30.160.20">
    <property type="match status" value="1"/>
</dbReference>
<keyword evidence="3" id="KW-0378">Hydrolase</keyword>
<dbReference type="GO" id="GO:0043022">
    <property type="term" value="F:ribosome binding"/>
    <property type="evidence" value="ECO:0007669"/>
    <property type="project" value="TreeGrafter"/>
</dbReference>
<dbReference type="PANTHER" id="PTHR47814">
    <property type="entry name" value="PEPTIDYL-TRNA HYDROLASE ARFB"/>
    <property type="match status" value="1"/>
</dbReference>
<dbReference type="GO" id="GO:0003747">
    <property type="term" value="F:translation release factor activity"/>
    <property type="evidence" value="ECO:0007669"/>
    <property type="project" value="InterPro"/>
</dbReference>
<protein>
    <submittedName>
        <fullName evidence="3">Aminoacyl-tRNA hydrolase</fullName>
        <ecNumber evidence="3">3.1.1.29</ecNumber>
    </submittedName>
</protein>
<dbReference type="SUPFAM" id="SSF110916">
    <property type="entry name" value="Peptidyl-tRNA hydrolase domain-like"/>
    <property type="match status" value="1"/>
</dbReference>
<evidence type="ECO:0000313" key="5">
    <source>
        <dbReference type="Proteomes" id="UP000317366"/>
    </source>
</evidence>
<dbReference type="AlphaFoldDB" id="A0A538SN21"/>
<accession>A0A538SN21</accession>
<evidence type="ECO:0000256" key="1">
    <source>
        <dbReference type="SAM" id="MobiDB-lite"/>
    </source>
</evidence>
<organism evidence="3 6">
    <name type="scientific">Eiseniibacteriota bacterium</name>
    <dbReference type="NCBI Taxonomy" id="2212470"/>
    <lineage>
        <taxon>Bacteria</taxon>
        <taxon>Candidatus Eiseniibacteriota</taxon>
    </lineage>
</organism>